<feature type="domain" description="Large ribosomal subunit protein uL5 N-terminal" evidence="7">
    <location>
        <begin position="16"/>
        <end position="71"/>
    </location>
</feature>
<dbReference type="InterPro" id="IPR002132">
    <property type="entry name" value="Ribosomal_uL5"/>
</dbReference>
<evidence type="ECO:0000259" key="7">
    <source>
        <dbReference type="Pfam" id="PF00281"/>
    </source>
</evidence>
<dbReference type="Pfam" id="PF00673">
    <property type="entry name" value="Ribosomal_L5_C"/>
    <property type="match status" value="1"/>
</dbReference>
<dbReference type="GO" id="GO:0006412">
    <property type="term" value="P:translation"/>
    <property type="evidence" value="ECO:0007669"/>
    <property type="project" value="InterPro"/>
</dbReference>
<dbReference type="InterPro" id="IPR022803">
    <property type="entry name" value="Ribosomal_uL5_dom_sf"/>
</dbReference>
<name>A0A1G2UJV7_9BACT</name>
<evidence type="ECO:0000313" key="9">
    <source>
        <dbReference type="EMBL" id="OHB09704.1"/>
    </source>
</evidence>
<accession>A0A1G2UJV7</accession>
<dbReference type="Pfam" id="PF00281">
    <property type="entry name" value="Ribosomal_L5"/>
    <property type="match status" value="1"/>
</dbReference>
<dbReference type="GO" id="GO:0005840">
    <property type="term" value="C:ribosome"/>
    <property type="evidence" value="ECO:0007669"/>
    <property type="project" value="UniProtKB-KW"/>
</dbReference>
<dbReference type="Gene3D" id="3.30.1440.10">
    <property type="match status" value="1"/>
</dbReference>
<organism evidence="9 10">
    <name type="scientific">Candidatus Zambryskibacteria bacterium RIFCSPLOWO2_02_FULL_44_12b</name>
    <dbReference type="NCBI Taxonomy" id="1802772"/>
    <lineage>
        <taxon>Bacteria</taxon>
        <taxon>Candidatus Zambryskiibacteriota</taxon>
    </lineage>
</organism>
<dbReference type="InterPro" id="IPR031309">
    <property type="entry name" value="Ribosomal_uL5_C"/>
</dbReference>
<dbReference type="InterPro" id="IPR020930">
    <property type="entry name" value="Ribosomal_uL5_bac-type"/>
</dbReference>
<feature type="domain" description="Large ribosomal subunit protein uL5 C-terminal" evidence="8">
    <location>
        <begin position="76"/>
        <end position="168"/>
    </location>
</feature>
<dbReference type="Proteomes" id="UP000177202">
    <property type="component" value="Unassembled WGS sequence"/>
</dbReference>
<comment type="caution">
    <text evidence="9">The sequence shown here is derived from an EMBL/GenBank/DDBJ whole genome shotgun (WGS) entry which is preliminary data.</text>
</comment>
<evidence type="ECO:0000256" key="4">
    <source>
        <dbReference type="ARBA" id="ARBA00035245"/>
    </source>
</evidence>
<dbReference type="FunFam" id="3.30.1440.10:FF:000001">
    <property type="entry name" value="50S ribosomal protein L5"/>
    <property type="match status" value="1"/>
</dbReference>
<dbReference type="PANTHER" id="PTHR11994">
    <property type="entry name" value="60S RIBOSOMAL PROTEIN L11-RELATED"/>
    <property type="match status" value="1"/>
</dbReference>
<dbReference type="GO" id="GO:0003735">
    <property type="term" value="F:structural constituent of ribosome"/>
    <property type="evidence" value="ECO:0007669"/>
    <property type="project" value="InterPro"/>
</dbReference>
<dbReference type="NCBIfam" id="NF000585">
    <property type="entry name" value="PRK00010.1"/>
    <property type="match status" value="1"/>
</dbReference>
<dbReference type="PIRSF" id="PIRSF002161">
    <property type="entry name" value="Ribosomal_L5"/>
    <property type="match status" value="1"/>
</dbReference>
<evidence type="ECO:0000259" key="8">
    <source>
        <dbReference type="Pfam" id="PF00673"/>
    </source>
</evidence>
<dbReference type="STRING" id="1802772.A3H60_02320"/>
<dbReference type="GO" id="GO:1990904">
    <property type="term" value="C:ribonucleoprotein complex"/>
    <property type="evidence" value="ECO:0007669"/>
    <property type="project" value="UniProtKB-KW"/>
</dbReference>
<reference evidence="9 10" key="1">
    <citation type="journal article" date="2016" name="Nat. Commun.">
        <title>Thousands of microbial genomes shed light on interconnected biogeochemical processes in an aquifer system.</title>
        <authorList>
            <person name="Anantharaman K."/>
            <person name="Brown C.T."/>
            <person name="Hug L.A."/>
            <person name="Sharon I."/>
            <person name="Castelle C.J."/>
            <person name="Probst A.J."/>
            <person name="Thomas B.C."/>
            <person name="Singh A."/>
            <person name="Wilkins M.J."/>
            <person name="Karaoz U."/>
            <person name="Brodie E.L."/>
            <person name="Williams K.H."/>
            <person name="Hubbard S.S."/>
            <person name="Banfield J.F."/>
        </authorList>
    </citation>
    <scope>NUCLEOTIDE SEQUENCE [LARGE SCALE GENOMIC DNA]</scope>
</reference>
<keyword evidence="2 6" id="KW-0689">Ribosomal protein</keyword>
<proteinExistence type="inferred from homology"/>
<sequence length="170" mass="18914">MESLKEKSKKLPGYKNPMQMPRIMKVVISAGVGSFKDKNKFKVVEDRLAQISGQKAAPRGAKISIASFKSRTGDTIGYQVTLRGKRMFDFLDRLVHVALPRTKDFRGISPDAADEMGNYTLGIKEHIIFPETADEELKDVFGLAVTIVTTAKSKQELVSFLTSLGFPFKK</sequence>
<keyword evidence="3 6" id="KW-0687">Ribonucleoprotein</keyword>
<protein>
    <recommendedName>
        <fullName evidence="4">Large ribosomal subunit protein uL5</fullName>
    </recommendedName>
    <alternativeName>
        <fullName evidence="5">50S ribosomal protein L5</fullName>
    </alternativeName>
</protein>
<evidence type="ECO:0000256" key="3">
    <source>
        <dbReference type="ARBA" id="ARBA00023274"/>
    </source>
</evidence>
<dbReference type="InterPro" id="IPR031310">
    <property type="entry name" value="Ribosomal_uL5_N"/>
</dbReference>
<gene>
    <name evidence="9" type="ORF">A3H60_02320</name>
</gene>
<evidence type="ECO:0000256" key="6">
    <source>
        <dbReference type="RuleBase" id="RU003930"/>
    </source>
</evidence>
<evidence type="ECO:0000313" key="10">
    <source>
        <dbReference type="Proteomes" id="UP000177202"/>
    </source>
</evidence>
<comment type="similarity">
    <text evidence="1 6">Belongs to the universal ribosomal protein uL5 family.</text>
</comment>
<dbReference type="SUPFAM" id="SSF55282">
    <property type="entry name" value="RL5-like"/>
    <property type="match status" value="1"/>
</dbReference>
<dbReference type="AlphaFoldDB" id="A0A1G2UJV7"/>
<dbReference type="EMBL" id="MHWP01000028">
    <property type="protein sequence ID" value="OHB09704.1"/>
    <property type="molecule type" value="Genomic_DNA"/>
</dbReference>
<evidence type="ECO:0000256" key="2">
    <source>
        <dbReference type="ARBA" id="ARBA00022980"/>
    </source>
</evidence>
<evidence type="ECO:0000256" key="5">
    <source>
        <dbReference type="ARBA" id="ARBA00035461"/>
    </source>
</evidence>
<evidence type="ECO:0000256" key="1">
    <source>
        <dbReference type="ARBA" id="ARBA00008553"/>
    </source>
</evidence>